<evidence type="ECO:0000256" key="7">
    <source>
        <dbReference type="RuleBase" id="RU363032"/>
    </source>
</evidence>
<evidence type="ECO:0000256" key="4">
    <source>
        <dbReference type="ARBA" id="ARBA00022692"/>
    </source>
</evidence>
<keyword evidence="3" id="KW-1003">Cell membrane</keyword>
<evidence type="ECO:0000256" key="1">
    <source>
        <dbReference type="ARBA" id="ARBA00004651"/>
    </source>
</evidence>
<dbReference type="Proteomes" id="UP000761264">
    <property type="component" value="Unassembled WGS sequence"/>
</dbReference>
<keyword evidence="4 7" id="KW-0812">Transmembrane</keyword>
<dbReference type="EMBL" id="JAAQPH010000015">
    <property type="protein sequence ID" value="NIA70644.1"/>
    <property type="molecule type" value="Genomic_DNA"/>
</dbReference>
<evidence type="ECO:0000313" key="10">
    <source>
        <dbReference type="Proteomes" id="UP000761264"/>
    </source>
</evidence>
<dbReference type="SUPFAM" id="SSF161098">
    <property type="entry name" value="MetI-like"/>
    <property type="match status" value="1"/>
</dbReference>
<accession>A0A967F069</accession>
<dbReference type="CDD" id="cd06261">
    <property type="entry name" value="TM_PBP2"/>
    <property type="match status" value="1"/>
</dbReference>
<evidence type="ECO:0000256" key="6">
    <source>
        <dbReference type="ARBA" id="ARBA00023136"/>
    </source>
</evidence>
<dbReference type="InterPro" id="IPR000515">
    <property type="entry name" value="MetI-like"/>
</dbReference>
<evidence type="ECO:0000256" key="5">
    <source>
        <dbReference type="ARBA" id="ARBA00022989"/>
    </source>
</evidence>
<keyword evidence="6 7" id="KW-0472">Membrane</keyword>
<gene>
    <name evidence="9" type="ORF">HBA54_18765</name>
</gene>
<comment type="subcellular location">
    <subcellularLocation>
        <location evidence="1 7">Cell membrane</location>
        <topology evidence="1 7">Multi-pass membrane protein</topology>
    </subcellularLocation>
</comment>
<feature type="transmembrane region" description="Helical" evidence="7">
    <location>
        <begin position="12"/>
        <end position="31"/>
    </location>
</feature>
<sequence length="326" mass="35326">MLVYFLRRLGQSLLVIAAMAVLVFIGVYAIGSPIDMMIAPDADQAEMEAAIARLGLDKPLWEQFFIFVSNALQGDLGNSFVYATPAAELILSKLPATLELAFLALVFAVFLGVPLGMIAGLKPNSIAGKTIMTGSIMGFSLPNFWQGMMLIFVFSVILRGFLPSGGRGETVDLLGIPVSFLTADGLSHMLLPAINLALFKTSLVIRLARAGTREAALQDYVKFARAKGLSERRIVLVHIAKNIMIPVVTILGLELGSMIAFAVVTETVFAWPGMGKLLIDSIQALDRPVVVAYLMLTVFMFIVINLVVDMLYCLLDPRVRLSEAKA</sequence>
<dbReference type="InterPro" id="IPR035906">
    <property type="entry name" value="MetI-like_sf"/>
</dbReference>
<evidence type="ECO:0000256" key="2">
    <source>
        <dbReference type="ARBA" id="ARBA00022448"/>
    </source>
</evidence>
<feature type="transmembrane region" description="Helical" evidence="7">
    <location>
        <begin position="100"/>
        <end position="121"/>
    </location>
</feature>
<keyword evidence="5 7" id="KW-1133">Transmembrane helix</keyword>
<feature type="domain" description="ABC transmembrane type-1" evidence="8">
    <location>
        <begin position="94"/>
        <end position="312"/>
    </location>
</feature>
<proteinExistence type="inferred from homology"/>
<dbReference type="PROSITE" id="PS50928">
    <property type="entry name" value="ABC_TM1"/>
    <property type="match status" value="1"/>
</dbReference>
<dbReference type="AlphaFoldDB" id="A0A967F069"/>
<evidence type="ECO:0000259" key="8">
    <source>
        <dbReference type="PROSITE" id="PS50928"/>
    </source>
</evidence>
<dbReference type="Gene3D" id="1.10.3720.10">
    <property type="entry name" value="MetI-like"/>
    <property type="match status" value="1"/>
</dbReference>
<comment type="caution">
    <text evidence="9">The sequence shown here is derived from an EMBL/GenBank/DDBJ whole genome shotgun (WGS) entry which is preliminary data.</text>
</comment>
<name>A0A967F069_9PROT</name>
<dbReference type="GO" id="GO:0005886">
    <property type="term" value="C:plasma membrane"/>
    <property type="evidence" value="ECO:0007669"/>
    <property type="project" value="UniProtKB-SubCell"/>
</dbReference>
<feature type="transmembrane region" description="Helical" evidence="7">
    <location>
        <begin position="243"/>
        <end position="271"/>
    </location>
</feature>
<feature type="transmembrane region" description="Helical" evidence="7">
    <location>
        <begin position="291"/>
        <end position="315"/>
    </location>
</feature>
<keyword evidence="10" id="KW-1185">Reference proteome</keyword>
<dbReference type="PANTHER" id="PTHR43163:SF2">
    <property type="entry name" value="ABC TRANSPORTER PERMEASE PROTEIN"/>
    <property type="match status" value="1"/>
</dbReference>
<organism evidence="9 10">
    <name type="scientific">Pelagibius litoralis</name>
    <dbReference type="NCBI Taxonomy" id="374515"/>
    <lineage>
        <taxon>Bacteria</taxon>
        <taxon>Pseudomonadati</taxon>
        <taxon>Pseudomonadota</taxon>
        <taxon>Alphaproteobacteria</taxon>
        <taxon>Rhodospirillales</taxon>
        <taxon>Rhodovibrionaceae</taxon>
        <taxon>Pelagibius</taxon>
    </lineage>
</organism>
<dbReference type="Pfam" id="PF00528">
    <property type="entry name" value="BPD_transp_1"/>
    <property type="match status" value="1"/>
</dbReference>
<evidence type="ECO:0000313" key="9">
    <source>
        <dbReference type="EMBL" id="NIA70644.1"/>
    </source>
</evidence>
<dbReference type="PANTHER" id="PTHR43163">
    <property type="entry name" value="DIPEPTIDE TRANSPORT SYSTEM PERMEASE PROTEIN DPPB-RELATED"/>
    <property type="match status" value="1"/>
</dbReference>
<reference evidence="9" key="1">
    <citation type="submission" date="2020-03" db="EMBL/GenBank/DDBJ databases">
        <title>Genome of Pelagibius litoralis DSM 21314T.</title>
        <authorList>
            <person name="Wang G."/>
        </authorList>
    </citation>
    <scope>NUCLEOTIDE SEQUENCE</scope>
    <source>
        <strain evidence="9">DSM 21314</strain>
    </source>
</reference>
<feature type="transmembrane region" description="Helical" evidence="7">
    <location>
        <begin position="142"/>
        <end position="162"/>
    </location>
</feature>
<feature type="transmembrane region" description="Helical" evidence="7">
    <location>
        <begin position="174"/>
        <end position="199"/>
    </location>
</feature>
<comment type="similarity">
    <text evidence="7">Belongs to the binding-protein-dependent transport system permease family.</text>
</comment>
<dbReference type="RefSeq" id="WP_167227459.1">
    <property type="nucleotide sequence ID" value="NZ_JAAQPH010000015.1"/>
</dbReference>
<keyword evidence="2 7" id="KW-0813">Transport</keyword>
<dbReference type="Pfam" id="PF19300">
    <property type="entry name" value="BPD_transp_1_N"/>
    <property type="match status" value="1"/>
</dbReference>
<dbReference type="GO" id="GO:0055085">
    <property type="term" value="P:transmembrane transport"/>
    <property type="evidence" value="ECO:0007669"/>
    <property type="project" value="InterPro"/>
</dbReference>
<evidence type="ECO:0000256" key="3">
    <source>
        <dbReference type="ARBA" id="ARBA00022475"/>
    </source>
</evidence>
<dbReference type="InterPro" id="IPR045621">
    <property type="entry name" value="BPD_transp_1_N"/>
</dbReference>
<protein>
    <submittedName>
        <fullName evidence="9">ABC transporter permease</fullName>
    </submittedName>
</protein>